<evidence type="ECO:0000313" key="10">
    <source>
        <dbReference type="Proteomes" id="UP000886595"/>
    </source>
</evidence>
<evidence type="ECO:0000256" key="3">
    <source>
        <dbReference type="ARBA" id="ARBA00022692"/>
    </source>
</evidence>
<evidence type="ECO:0000256" key="2">
    <source>
        <dbReference type="ARBA" id="ARBA00022677"/>
    </source>
</evidence>
<dbReference type="OrthoDB" id="1929188at2759"/>
<keyword evidence="2 6" id="KW-0551">Lipid droplet</keyword>
<dbReference type="Proteomes" id="UP000886595">
    <property type="component" value="Unassembled WGS sequence"/>
</dbReference>
<comment type="subcellular location">
    <subcellularLocation>
        <location evidence="6">Lipid droplet</location>
    </subcellularLocation>
    <subcellularLocation>
        <location evidence="6">Membrane</location>
        <topology evidence="6">Multi-pass membrane protein</topology>
    </subcellularLocation>
</comment>
<dbReference type="GO" id="GO:0016020">
    <property type="term" value="C:membrane"/>
    <property type="evidence" value="ECO:0007669"/>
    <property type="project" value="UniProtKB-SubCell"/>
</dbReference>
<evidence type="ECO:0000313" key="9">
    <source>
        <dbReference type="EMBL" id="KAG2295325.1"/>
    </source>
</evidence>
<dbReference type="GO" id="GO:0019915">
    <property type="term" value="P:lipid storage"/>
    <property type="evidence" value="ECO:0007669"/>
    <property type="project" value="TreeGrafter"/>
</dbReference>
<name>A0A8X7RVY8_BRACI</name>
<evidence type="ECO:0000256" key="7">
    <source>
        <dbReference type="SAM" id="MobiDB-lite"/>
    </source>
</evidence>
<dbReference type="PROSITE" id="PS00811">
    <property type="entry name" value="OLEOSINS"/>
    <property type="match status" value="1"/>
</dbReference>
<dbReference type="GO" id="GO:0012511">
    <property type="term" value="C:monolayer-surrounded lipid storage body"/>
    <property type="evidence" value="ECO:0007669"/>
    <property type="project" value="InterPro"/>
</dbReference>
<keyword evidence="4 8" id="KW-1133">Transmembrane helix</keyword>
<dbReference type="GO" id="GO:0050826">
    <property type="term" value="P:response to freezing"/>
    <property type="evidence" value="ECO:0007669"/>
    <property type="project" value="TreeGrafter"/>
</dbReference>
<keyword evidence="5 8" id="KW-0472">Membrane</keyword>
<feature type="transmembrane region" description="Helical" evidence="8">
    <location>
        <begin position="92"/>
        <end position="111"/>
    </location>
</feature>
<evidence type="ECO:0000256" key="1">
    <source>
        <dbReference type="ARBA" id="ARBA00010858"/>
    </source>
</evidence>
<dbReference type="PANTHER" id="PTHR33203">
    <property type="entry name" value="OLEOSIN"/>
    <property type="match status" value="1"/>
</dbReference>
<accession>A0A8X7RVY8</accession>
<evidence type="ECO:0000256" key="4">
    <source>
        <dbReference type="ARBA" id="ARBA00022989"/>
    </source>
</evidence>
<protein>
    <recommendedName>
        <fullName evidence="6">Oleosin</fullName>
    </recommendedName>
</protein>
<dbReference type="PANTHER" id="PTHR33203:SF61">
    <property type="entry name" value="OLEOSIN 5"/>
    <property type="match status" value="1"/>
</dbReference>
<feature type="transmembrane region" description="Helical" evidence="8">
    <location>
        <begin position="37"/>
        <end position="58"/>
    </location>
</feature>
<dbReference type="Pfam" id="PF01277">
    <property type="entry name" value="Oleosin"/>
    <property type="match status" value="1"/>
</dbReference>
<feature type="transmembrane region" description="Helical" evidence="8">
    <location>
        <begin position="65"/>
        <end position="86"/>
    </location>
</feature>
<evidence type="ECO:0000256" key="5">
    <source>
        <dbReference type="ARBA" id="ARBA00023136"/>
    </source>
</evidence>
<sequence length="182" mass="19468">MADVRTHAHQVQVHPLRQHEGGIKVVYPQSGPSSTQVLAVVAGVPVGGTLLTLAGLTLAGSVIGLMLAFPLFLIFSPVIVPAAFVIGLAMTGFMASGAIGLTGLSSMSWVLNHIRREAKHRLADMAEYVGQRTKDAGQTIEDKAHDVRESKTYDVRDRDTKGHTASGERDTKTTREVRVATT</sequence>
<evidence type="ECO:0000256" key="8">
    <source>
        <dbReference type="SAM" id="Phobius"/>
    </source>
</evidence>
<feature type="region of interest" description="Disordered" evidence="7">
    <location>
        <begin position="139"/>
        <end position="182"/>
    </location>
</feature>
<comment type="caution">
    <text evidence="9">The sequence shown here is derived from an EMBL/GenBank/DDBJ whole genome shotgun (WGS) entry which is preliminary data.</text>
</comment>
<keyword evidence="10" id="KW-1185">Reference proteome</keyword>
<evidence type="ECO:0000256" key="6">
    <source>
        <dbReference type="RuleBase" id="RU000540"/>
    </source>
</evidence>
<dbReference type="AlphaFoldDB" id="A0A8X7RVY8"/>
<gene>
    <name evidence="9" type="ORF">Bca52824_041994</name>
</gene>
<keyword evidence="3 8" id="KW-0812">Transmembrane</keyword>
<proteinExistence type="inferred from homology"/>
<dbReference type="GO" id="GO:0010344">
    <property type="term" value="P:seed oilbody biogenesis"/>
    <property type="evidence" value="ECO:0007669"/>
    <property type="project" value="TreeGrafter"/>
</dbReference>
<reference evidence="9 10" key="1">
    <citation type="submission" date="2020-02" db="EMBL/GenBank/DDBJ databases">
        <authorList>
            <person name="Ma Q."/>
            <person name="Huang Y."/>
            <person name="Song X."/>
            <person name="Pei D."/>
        </authorList>
    </citation>
    <scope>NUCLEOTIDE SEQUENCE [LARGE SCALE GENOMIC DNA]</scope>
    <source>
        <strain evidence="9">Sxm20200214</strain>
        <tissue evidence="9">Leaf</tissue>
    </source>
</reference>
<organism evidence="9 10">
    <name type="scientific">Brassica carinata</name>
    <name type="common">Ethiopian mustard</name>
    <name type="synonym">Abyssinian cabbage</name>
    <dbReference type="NCBI Taxonomy" id="52824"/>
    <lineage>
        <taxon>Eukaryota</taxon>
        <taxon>Viridiplantae</taxon>
        <taxon>Streptophyta</taxon>
        <taxon>Embryophyta</taxon>
        <taxon>Tracheophyta</taxon>
        <taxon>Spermatophyta</taxon>
        <taxon>Magnoliopsida</taxon>
        <taxon>eudicotyledons</taxon>
        <taxon>Gunneridae</taxon>
        <taxon>Pentapetalae</taxon>
        <taxon>rosids</taxon>
        <taxon>malvids</taxon>
        <taxon>Brassicales</taxon>
        <taxon>Brassicaceae</taxon>
        <taxon>Brassiceae</taxon>
        <taxon>Brassica</taxon>
    </lineage>
</organism>
<dbReference type="EMBL" id="JAAMPC010000009">
    <property type="protein sequence ID" value="KAG2295325.1"/>
    <property type="molecule type" value="Genomic_DNA"/>
</dbReference>
<comment type="similarity">
    <text evidence="1 6">Belongs to the oleosin family.</text>
</comment>
<dbReference type="InterPro" id="IPR000136">
    <property type="entry name" value="Oleosin"/>
</dbReference>